<evidence type="ECO:0000256" key="1">
    <source>
        <dbReference type="ARBA" id="ARBA00004123"/>
    </source>
</evidence>
<keyword evidence="8" id="KW-0560">Oxidoreductase</keyword>
<comment type="subcellular location">
    <subcellularLocation>
        <location evidence="1">Nucleus</location>
    </subcellularLocation>
</comment>
<dbReference type="InterPro" id="IPR013083">
    <property type="entry name" value="Znf_RING/FYVE/PHD"/>
</dbReference>
<evidence type="ECO:0000256" key="2">
    <source>
        <dbReference type="ARBA" id="ARBA00022723"/>
    </source>
</evidence>
<sequence>MIRCDECREWFHGRCVNITPEEAEQMDAYQCPGCSASTGVHVSMVTLHSQVNLFQMDKKEQTEKQASGDGSPPSSPLQPAITEEVLIVTVPEEELRGLDPEVQGNSGPTVKVGGEGGILGEGGESEGGSEDATGGEVEMEVRGKKKKKRNQKRKDRDRRRRAAKRRNKAEEGFSPSIQAASPQGDRVEAQGQSGVCRGQPGFPALSEVETPRFVGQGGAVGVGLSCPVSGCEALGPGLKGTFWRNMWPRCSGT</sequence>
<dbReference type="GO" id="GO:0048188">
    <property type="term" value="C:Set1C/COMPASS complex"/>
    <property type="evidence" value="ECO:0007669"/>
    <property type="project" value="InterPro"/>
</dbReference>
<feature type="compositionally biased region" description="Basic residues" evidence="6">
    <location>
        <begin position="143"/>
        <end position="167"/>
    </location>
</feature>
<dbReference type="InterPro" id="IPR001965">
    <property type="entry name" value="Znf_PHD"/>
</dbReference>
<reference evidence="8 9" key="1">
    <citation type="submission" date="2020-06" db="EMBL/GenBank/DDBJ databases">
        <authorList>
            <person name="Li R."/>
            <person name="Bekaert M."/>
        </authorList>
    </citation>
    <scope>NUCLEOTIDE SEQUENCE [LARGE SCALE GENOMIC DNA]</scope>
    <source>
        <strain evidence="9">wild</strain>
    </source>
</reference>
<evidence type="ECO:0000256" key="3">
    <source>
        <dbReference type="ARBA" id="ARBA00022771"/>
    </source>
</evidence>
<organism evidence="8 9">
    <name type="scientific">Mytilus coruscus</name>
    <name type="common">Sea mussel</name>
    <dbReference type="NCBI Taxonomy" id="42192"/>
    <lineage>
        <taxon>Eukaryota</taxon>
        <taxon>Metazoa</taxon>
        <taxon>Spiralia</taxon>
        <taxon>Lophotrochozoa</taxon>
        <taxon>Mollusca</taxon>
        <taxon>Bivalvia</taxon>
        <taxon>Autobranchia</taxon>
        <taxon>Pteriomorphia</taxon>
        <taxon>Mytilida</taxon>
        <taxon>Mytiloidea</taxon>
        <taxon>Mytilidae</taxon>
        <taxon>Mytilinae</taxon>
        <taxon>Mytilus</taxon>
    </lineage>
</organism>
<evidence type="ECO:0000313" key="8">
    <source>
        <dbReference type="EMBL" id="CAC5397327.1"/>
    </source>
</evidence>
<keyword evidence="4" id="KW-0862">Zinc</keyword>
<gene>
    <name evidence="8" type="ORF">MCOR_31777</name>
</gene>
<keyword evidence="3" id="KW-0863">Zinc-finger</keyword>
<feature type="region of interest" description="Disordered" evidence="6">
    <location>
        <begin position="95"/>
        <end position="193"/>
    </location>
</feature>
<dbReference type="EC" id="1.14.11.-" evidence="8"/>
<dbReference type="GO" id="GO:0016491">
    <property type="term" value="F:oxidoreductase activity"/>
    <property type="evidence" value="ECO:0007669"/>
    <property type="project" value="UniProtKB-KW"/>
</dbReference>
<evidence type="ECO:0000256" key="4">
    <source>
        <dbReference type="ARBA" id="ARBA00022833"/>
    </source>
</evidence>
<dbReference type="EMBL" id="CACVKT020005675">
    <property type="protein sequence ID" value="CAC5397327.1"/>
    <property type="molecule type" value="Genomic_DNA"/>
</dbReference>
<keyword evidence="2" id="KW-0479">Metal-binding</keyword>
<dbReference type="InterPro" id="IPR037869">
    <property type="entry name" value="Spp1/CFP1"/>
</dbReference>
<evidence type="ECO:0000256" key="6">
    <source>
        <dbReference type="SAM" id="MobiDB-lite"/>
    </source>
</evidence>
<protein>
    <submittedName>
        <fullName evidence="8">PHF2</fullName>
        <ecNumber evidence="8">1.14.11.-</ecNumber>
    </submittedName>
</protein>
<keyword evidence="5" id="KW-0539">Nucleus</keyword>
<accession>A0A6J8CPY4</accession>
<dbReference type="SUPFAM" id="SSF57903">
    <property type="entry name" value="FYVE/PHD zinc finger"/>
    <property type="match status" value="1"/>
</dbReference>
<feature type="domain" description="Zinc finger PHD-type" evidence="7">
    <location>
        <begin position="1"/>
        <end position="35"/>
    </location>
</feature>
<feature type="region of interest" description="Disordered" evidence="6">
    <location>
        <begin position="59"/>
        <end position="80"/>
    </location>
</feature>
<dbReference type="GO" id="GO:0008270">
    <property type="term" value="F:zinc ion binding"/>
    <property type="evidence" value="ECO:0007669"/>
    <property type="project" value="UniProtKB-KW"/>
</dbReference>
<dbReference type="SMART" id="SM00249">
    <property type="entry name" value="PHD"/>
    <property type="match status" value="1"/>
</dbReference>
<feature type="compositionally biased region" description="Gly residues" evidence="6">
    <location>
        <begin position="113"/>
        <end position="122"/>
    </location>
</feature>
<name>A0A6J8CPY4_MYTCO</name>
<keyword evidence="9" id="KW-1185">Reference proteome</keyword>
<dbReference type="PANTHER" id="PTHR46174:SF1">
    <property type="entry name" value="CXXC-TYPE ZINC FINGER PROTEIN 1"/>
    <property type="match status" value="1"/>
</dbReference>
<dbReference type="AlphaFoldDB" id="A0A6J8CPY4"/>
<dbReference type="GO" id="GO:0045893">
    <property type="term" value="P:positive regulation of DNA-templated transcription"/>
    <property type="evidence" value="ECO:0007669"/>
    <property type="project" value="TreeGrafter"/>
</dbReference>
<dbReference type="PANTHER" id="PTHR46174">
    <property type="entry name" value="CXXC-TYPE ZINC FINGER PROTEIN 1"/>
    <property type="match status" value="1"/>
</dbReference>
<evidence type="ECO:0000256" key="5">
    <source>
        <dbReference type="ARBA" id="ARBA00023242"/>
    </source>
</evidence>
<evidence type="ECO:0000313" key="9">
    <source>
        <dbReference type="Proteomes" id="UP000507470"/>
    </source>
</evidence>
<dbReference type="InterPro" id="IPR011011">
    <property type="entry name" value="Znf_FYVE_PHD"/>
</dbReference>
<dbReference type="InterPro" id="IPR019787">
    <property type="entry name" value="Znf_PHD-finger"/>
</dbReference>
<dbReference type="Pfam" id="PF00628">
    <property type="entry name" value="PHD"/>
    <property type="match status" value="1"/>
</dbReference>
<dbReference type="OrthoDB" id="6501837at2759"/>
<dbReference type="Proteomes" id="UP000507470">
    <property type="component" value="Unassembled WGS sequence"/>
</dbReference>
<proteinExistence type="predicted"/>
<evidence type="ECO:0000259" key="7">
    <source>
        <dbReference type="SMART" id="SM00249"/>
    </source>
</evidence>
<dbReference type="Gene3D" id="3.30.40.10">
    <property type="entry name" value="Zinc/RING finger domain, C3HC4 (zinc finger)"/>
    <property type="match status" value="1"/>
</dbReference>